<dbReference type="RefSeq" id="WP_256538552.1">
    <property type="nucleotide sequence ID" value="NZ_JANHOH010000001.1"/>
</dbReference>
<name>A0ABT1T1F1_9SPHI</name>
<comment type="caution">
    <text evidence="1">The sequence shown here is derived from an EMBL/GenBank/DDBJ whole genome shotgun (WGS) entry which is preliminary data.</text>
</comment>
<evidence type="ECO:0000313" key="1">
    <source>
        <dbReference type="EMBL" id="MCQ6958377.1"/>
    </source>
</evidence>
<organism evidence="1 2">
    <name type="scientific">Mucilaginibacter aquariorum</name>
    <dbReference type="NCBI Taxonomy" id="2967225"/>
    <lineage>
        <taxon>Bacteria</taxon>
        <taxon>Pseudomonadati</taxon>
        <taxon>Bacteroidota</taxon>
        <taxon>Sphingobacteriia</taxon>
        <taxon>Sphingobacteriales</taxon>
        <taxon>Sphingobacteriaceae</taxon>
        <taxon>Mucilaginibacter</taxon>
    </lineage>
</organism>
<reference evidence="1 2" key="1">
    <citation type="submission" date="2022-07" db="EMBL/GenBank/DDBJ databases">
        <title>Mucilaginibacter sp. JC4.</title>
        <authorList>
            <person name="Le V."/>
            <person name="Ko S.-R."/>
            <person name="Ahn C.-Y."/>
            <person name="Oh H.-M."/>
        </authorList>
    </citation>
    <scope>NUCLEOTIDE SEQUENCE [LARGE SCALE GENOMIC DNA]</scope>
    <source>
        <strain evidence="1 2">JC4</strain>
    </source>
</reference>
<dbReference type="Proteomes" id="UP001204376">
    <property type="component" value="Unassembled WGS sequence"/>
</dbReference>
<dbReference type="EMBL" id="JANHOH010000001">
    <property type="protein sequence ID" value="MCQ6958377.1"/>
    <property type="molecule type" value="Genomic_DNA"/>
</dbReference>
<proteinExistence type="predicted"/>
<protein>
    <submittedName>
        <fullName evidence="1">Uncharacterized protein</fullName>
    </submittedName>
</protein>
<evidence type="ECO:0000313" key="2">
    <source>
        <dbReference type="Proteomes" id="UP001204376"/>
    </source>
</evidence>
<keyword evidence="2" id="KW-1185">Reference proteome</keyword>
<accession>A0ABT1T1F1</accession>
<sequence length="155" mass="17816">MVVSLLLTIIVPSVALVCLERRKRRKTLLATLENTASSNGLDLSRINYLDGKVIAWDQSKKMLLFTYIMNDRPTMIDLNPISRCYVVRKKNGRDTTSILLQIEDANKRVRHSIPFYEQFTDREGNVEKFDVYSREWAHLINSNLSAGTQPSDLPE</sequence>
<gene>
    <name evidence="1" type="ORF">NPE20_10425</name>
</gene>